<evidence type="ECO:0000313" key="6">
    <source>
        <dbReference type="Proteomes" id="UP001165190"/>
    </source>
</evidence>
<dbReference type="PANTHER" id="PTHR31260:SF28">
    <property type="entry name" value="CYSTATIN DOMAIN PROTEIN"/>
    <property type="match status" value="1"/>
</dbReference>
<comment type="caution">
    <text evidence="5">The sequence shown here is derived from an EMBL/GenBank/DDBJ whole genome shotgun (WGS) entry which is preliminary data.</text>
</comment>
<reference evidence="5" key="1">
    <citation type="submission" date="2023-05" db="EMBL/GenBank/DDBJ databases">
        <title>Genome and transcriptome analyses reveal genes involved in the formation of fine ridges on petal epidermal cells in Hibiscus trionum.</title>
        <authorList>
            <person name="Koshimizu S."/>
            <person name="Masuda S."/>
            <person name="Ishii T."/>
            <person name="Shirasu K."/>
            <person name="Hoshino A."/>
            <person name="Arita M."/>
        </authorList>
    </citation>
    <scope>NUCLEOTIDE SEQUENCE</scope>
    <source>
        <strain evidence="5">Hamamatsu line</strain>
    </source>
</reference>
<keyword evidence="1" id="KW-0646">Protease inhibitor</keyword>
<dbReference type="EMBL" id="BSYR01000058">
    <property type="protein sequence ID" value="GMJ10930.1"/>
    <property type="molecule type" value="Genomic_DNA"/>
</dbReference>
<name>A0A9W7MTJ0_HIBTR</name>
<organism evidence="5 6">
    <name type="scientific">Hibiscus trionum</name>
    <name type="common">Flower of an hour</name>
    <dbReference type="NCBI Taxonomy" id="183268"/>
    <lineage>
        <taxon>Eukaryota</taxon>
        <taxon>Viridiplantae</taxon>
        <taxon>Streptophyta</taxon>
        <taxon>Embryophyta</taxon>
        <taxon>Tracheophyta</taxon>
        <taxon>Spermatophyta</taxon>
        <taxon>Magnoliopsida</taxon>
        <taxon>eudicotyledons</taxon>
        <taxon>Gunneridae</taxon>
        <taxon>Pentapetalae</taxon>
        <taxon>rosids</taxon>
        <taxon>malvids</taxon>
        <taxon>Malvales</taxon>
        <taxon>Malvaceae</taxon>
        <taxon>Malvoideae</taxon>
        <taxon>Hibiscus</taxon>
    </lineage>
</organism>
<dbReference type="InterPro" id="IPR046350">
    <property type="entry name" value="Cystatin_sf"/>
</dbReference>
<sequence>MSGSTSSSSSPLDQSSSNNSEELRTEKLEGLAENKCNYPAKCESDSDSDDEPLITDEEYKRYSDAVKASDGFDVPKLPRDFGGAIIPLPMCDYYRTFLEPFCVAAMNHYNQDKKTNYEFVRLIKANDQVLGRFTDYYLTVEGRTSENSTKIFEAIVTDPIGDADVQFCREKAPPTESIVS</sequence>
<gene>
    <name evidence="5" type="ORF">HRI_004762200</name>
</gene>
<evidence type="ECO:0000256" key="3">
    <source>
        <dbReference type="SAM" id="MobiDB-lite"/>
    </source>
</evidence>
<feature type="compositionally biased region" description="Low complexity" evidence="3">
    <location>
        <begin position="1"/>
        <end position="20"/>
    </location>
</feature>
<keyword evidence="6" id="KW-1185">Reference proteome</keyword>
<evidence type="ECO:0000256" key="2">
    <source>
        <dbReference type="ARBA" id="ARBA00022704"/>
    </source>
</evidence>
<dbReference type="InterPro" id="IPR000010">
    <property type="entry name" value="Cystatin_dom"/>
</dbReference>
<evidence type="ECO:0000313" key="5">
    <source>
        <dbReference type="EMBL" id="GMJ10930.1"/>
    </source>
</evidence>
<feature type="region of interest" description="Disordered" evidence="3">
    <location>
        <begin position="1"/>
        <end position="32"/>
    </location>
</feature>
<dbReference type="Pfam" id="PF00031">
    <property type="entry name" value="Cystatin"/>
    <property type="match status" value="1"/>
</dbReference>
<dbReference type="AlphaFoldDB" id="A0A9W7MTJ0"/>
<dbReference type="SUPFAM" id="SSF54403">
    <property type="entry name" value="Cystatin/monellin"/>
    <property type="match status" value="1"/>
</dbReference>
<dbReference type="PANTHER" id="PTHR31260">
    <property type="entry name" value="CYSTATIN/MONELLIN SUPERFAMILY PROTEIN"/>
    <property type="match status" value="1"/>
</dbReference>
<proteinExistence type="predicted"/>
<feature type="compositionally biased region" description="Basic and acidic residues" evidence="3">
    <location>
        <begin position="21"/>
        <end position="32"/>
    </location>
</feature>
<accession>A0A9W7MTJ0</accession>
<dbReference type="OrthoDB" id="1625419at2759"/>
<dbReference type="InterPro" id="IPR006462">
    <property type="entry name" value="MS5"/>
</dbReference>
<feature type="domain" description="Cystatin" evidence="4">
    <location>
        <begin position="104"/>
        <end position="168"/>
    </location>
</feature>
<evidence type="ECO:0000256" key="1">
    <source>
        <dbReference type="ARBA" id="ARBA00022690"/>
    </source>
</evidence>
<evidence type="ECO:0000259" key="4">
    <source>
        <dbReference type="Pfam" id="PF00031"/>
    </source>
</evidence>
<dbReference type="Gene3D" id="3.10.450.10">
    <property type="match status" value="1"/>
</dbReference>
<dbReference type="Proteomes" id="UP001165190">
    <property type="component" value="Unassembled WGS sequence"/>
</dbReference>
<keyword evidence="2" id="KW-0789">Thiol protease inhibitor</keyword>
<protein>
    <recommendedName>
        <fullName evidence="4">Cystatin domain-containing protein</fullName>
    </recommendedName>
</protein>
<dbReference type="GO" id="GO:0004869">
    <property type="term" value="F:cysteine-type endopeptidase inhibitor activity"/>
    <property type="evidence" value="ECO:0007669"/>
    <property type="project" value="UniProtKB-KW"/>
</dbReference>